<dbReference type="PANTHER" id="PTHR10520">
    <property type="entry name" value="TRIFUNCTIONAL PURINE BIOSYNTHETIC PROTEIN ADENOSINE-3-RELATED"/>
    <property type="match status" value="1"/>
</dbReference>
<keyword evidence="18" id="KW-0732">Signal</keyword>
<proteinExistence type="inferred from homology"/>
<dbReference type="HAMAP" id="MF_00138">
    <property type="entry name" value="GARS"/>
    <property type="match status" value="1"/>
</dbReference>
<evidence type="ECO:0000256" key="12">
    <source>
        <dbReference type="ARBA" id="ARBA00023268"/>
    </source>
</evidence>
<dbReference type="FunFam" id="3.30.470.20:FF:000018">
    <property type="entry name" value="Trifunctional purine biosynthetic protein adenosine-3"/>
    <property type="match status" value="1"/>
</dbReference>
<dbReference type="InterPro" id="IPR013815">
    <property type="entry name" value="ATP_grasp_subdomain_1"/>
</dbReference>
<dbReference type="Gene3D" id="3.30.470.20">
    <property type="entry name" value="ATP-grasp fold, B domain"/>
    <property type="match status" value="1"/>
</dbReference>
<dbReference type="CDD" id="cd02196">
    <property type="entry name" value="PurM"/>
    <property type="match status" value="1"/>
</dbReference>
<evidence type="ECO:0000313" key="21">
    <source>
        <dbReference type="Proteomes" id="UP000261620"/>
    </source>
</evidence>
<organism evidence="20 21">
    <name type="scientific">Mola mola</name>
    <name type="common">Ocean sunfish</name>
    <name type="synonym">Tetraodon mola</name>
    <dbReference type="NCBI Taxonomy" id="94237"/>
    <lineage>
        <taxon>Eukaryota</taxon>
        <taxon>Metazoa</taxon>
        <taxon>Chordata</taxon>
        <taxon>Craniata</taxon>
        <taxon>Vertebrata</taxon>
        <taxon>Euteleostomi</taxon>
        <taxon>Actinopterygii</taxon>
        <taxon>Neopterygii</taxon>
        <taxon>Teleostei</taxon>
        <taxon>Neoteleostei</taxon>
        <taxon>Acanthomorphata</taxon>
        <taxon>Eupercaria</taxon>
        <taxon>Tetraodontiformes</taxon>
        <taxon>Molidae</taxon>
        <taxon>Mola</taxon>
    </lineage>
</organism>
<evidence type="ECO:0000259" key="19">
    <source>
        <dbReference type="PROSITE" id="PS50975"/>
    </source>
</evidence>
<feature type="domain" description="ATP-grasp" evidence="19">
    <location>
        <begin position="83"/>
        <end position="290"/>
    </location>
</feature>
<dbReference type="InterPro" id="IPR000115">
    <property type="entry name" value="PRibGlycinamide_synth"/>
</dbReference>
<dbReference type="InterPro" id="IPR037123">
    <property type="entry name" value="PRibGlycinamide_synth_C_sf"/>
</dbReference>
<dbReference type="Gene3D" id="3.90.600.10">
    <property type="entry name" value="Phosphoribosylglycinamide synthetase, C-terminal domain"/>
    <property type="match status" value="1"/>
</dbReference>
<dbReference type="UniPathway" id="UPA00074">
    <property type="reaction ID" value="UER00125"/>
</dbReference>
<keyword evidence="21" id="KW-1185">Reference proteome</keyword>
<dbReference type="Proteomes" id="UP000261620">
    <property type="component" value="Unplaced"/>
</dbReference>
<evidence type="ECO:0000256" key="11">
    <source>
        <dbReference type="ARBA" id="ARBA00023211"/>
    </source>
</evidence>
<dbReference type="GO" id="GO:0046872">
    <property type="term" value="F:metal ion binding"/>
    <property type="evidence" value="ECO:0007669"/>
    <property type="project" value="UniProtKB-KW"/>
</dbReference>
<evidence type="ECO:0000256" key="13">
    <source>
        <dbReference type="ARBA" id="ARBA00050615"/>
    </source>
</evidence>
<name>A0A3Q3WVM4_MOLML</name>
<dbReference type="STRING" id="94237.ENSMMOP00000013394"/>
<keyword evidence="8" id="KW-0658">Purine biosynthesis</keyword>
<dbReference type="Ensembl" id="ENSMMOT00000013615.1">
    <property type="protein sequence ID" value="ENSMMOP00000013394.1"/>
    <property type="gene ID" value="ENSMMOG00000010263.1"/>
</dbReference>
<comment type="pathway">
    <text evidence="3">Purine metabolism; IMP biosynthesis via de novo pathway; N(1)-(5-phospho-D-ribosyl)glycinamide from 5-phospho-alpha-D-ribose 1-diphosphate: step 2/2.</text>
</comment>
<comment type="function">
    <text evidence="16">Trifunctional enzyme that catalyzes three distinct reactions as part of the 'de novo' inosine monophosphate biosynthetic pathway.</text>
</comment>
<evidence type="ECO:0000256" key="5">
    <source>
        <dbReference type="ARBA" id="ARBA00022598"/>
    </source>
</evidence>
<dbReference type="Pfam" id="PF02843">
    <property type="entry name" value="GARS_C"/>
    <property type="match status" value="1"/>
</dbReference>
<evidence type="ECO:0000256" key="15">
    <source>
        <dbReference type="ARBA" id="ARBA00052539"/>
    </source>
</evidence>
<dbReference type="InterPro" id="IPR016188">
    <property type="entry name" value="PurM-like_N"/>
</dbReference>
<evidence type="ECO:0000256" key="3">
    <source>
        <dbReference type="ARBA" id="ARBA00005174"/>
    </source>
</evidence>
<keyword evidence="9 17" id="KW-0067">ATP-binding</keyword>
<evidence type="ECO:0000256" key="4">
    <source>
        <dbReference type="ARBA" id="ARBA00007423"/>
    </source>
</evidence>
<keyword evidence="5" id="KW-0436">Ligase</keyword>
<comment type="catalytic activity">
    <reaction evidence="15">
        <text>2-formamido-N(1)-(5-O-phospho-beta-D-ribosyl)acetamidine + ATP = 5-amino-1-(5-phospho-beta-D-ribosyl)imidazole + ADP + phosphate + H(+)</text>
        <dbReference type="Rhea" id="RHEA:23032"/>
        <dbReference type="ChEBI" id="CHEBI:15378"/>
        <dbReference type="ChEBI" id="CHEBI:30616"/>
        <dbReference type="ChEBI" id="CHEBI:43474"/>
        <dbReference type="ChEBI" id="CHEBI:137981"/>
        <dbReference type="ChEBI" id="CHEBI:147287"/>
        <dbReference type="ChEBI" id="CHEBI:456216"/>
        <dbReference type="EC" id="6.3.3.1"/>
    </reaction>
    <physiologicalReaction direction="left-to-right" evidence="15">
        <dbReference type="Rhea" id="RHEA:23033"/>
    </physiologicalReaction>
</comment>
<comment type="similarity">
    <text evidence="4">In the N-terminal section; belongs to the GARS family.</text>
</comment>
<dbReference type="InterPro" id="IPR020559">
    <property type="entry name" value="PRibGlycinamide_synth_CS"/>
</dbReference>
<protein>
    <recommendedName>
        <fullName evidence="19">ATP-grasp domain-containing protein</fullName>
    </recommendedName>
</protein>
<dbReference type="InterPro" id="IPR036921">
    <property type="entry name" value="PurM-like_N_sf"/>
</dbReference>
<dbReference type="PANTHER" id="PTHR10520:SF12">
    <property type="entry name" value="TRIFUNCTIONAL PURINE BIOSYNTHETIC PROTEIN ADENOSINE-3"/>
    <property type="match status" value="1"/>
</dbReference>
<dbReference type="SUPFAM" id="SSF52440">
    <property type="entry name" value="PreATP-grasp domain"/>
    <property type="match status" value="1"/>
</dbReference>
<dbReference type="InterPro" id="IPR010918">
    <property type="entry name" value="PurM-like_C_dom"/>
</dbReference>
<evidence type="ECO:0000256" key="8">
    <source>
        <dbReference type="ARBA" id="ARBA00022755"/>
    </source>
</evidence>
<keyword evidence="6" id="KW-0479">Metal-binding</keyword>
<dbReference type="Gene3D" id="3.30.1330.10">
    <property type="entry name" value="PurM-like, N-terminal domain"/>
    <property type="match status" value="1"/>
</dbReference>
<dbReference type="InterPro" id="IPR036676">
    <property type="entry name" value="PurM-like_C_sf"/>
</dbReference>
<dbReference type="PROSITE" id="PS00184">
    <property type="entry name" value="GARS"/>
    <property type="match status" value="1"/>
</dbReference>
<evidence type="ECO:0000256" key="16">
    <source>
        <dbReference type="ARBA" id="ARBA00058939"/>
    </source>
</evidence>
<dbReference type="SUPFAM" id="SSF51246">
    <property type="entry name" value="Rudiment single hybrid motif"/>
    <property type="match status" value="1"/>
</dbReference>
<dbReference type="SUPFAM" id="SSF55326">
    <property type="entry name" value="PurM N-terminal domain-like"/>
    <property type="match status" value="1"/>
</dbReference>
<dbReference type="GO" id="GO:0004637">
    <property type="term" value="F:phosphoribosylamine-glycine ligase activity"/>
    <property type="evidence" value="ECO:0007669"/>
    <property type="project" value="UniProtKB-EC"/>
</dbReference>
<dbReference type="InterPro" id="IPR020560">
    <property type="entry name" value="PRibGlycinamide_synth_C-dom"/>
</dbReference>
<comment type="catalytic activity">
    <reaction evidence="13">
        <text>N(1)-(5-phospho-beta-D-ribosyl)glycinamide + (6R)-10-formyltetrahydrofolate = N(2)-formyl-N(1)-(5-phospho-beta-D-ribosyl)glycinamide + (6S)-5,6,7,8-tetrahydrofolate + H(+)</text>
        <dbReference type="Rhea" id="RHEA:15053"/>
        <dbReference type="ChEBI" id="CHEBI:15378"/>
        <dbReference type="ChEBI" id="CHEBI:57453"/>
        <dbReference type="ChEBI" id="CHEBI:143788"/>
        <dbReference type="ChEBI" id="CHEBI:147286"/>
        <dbReference type="ChEBI" id="CHEBI:195366"/>
        <dbReference type="EC" id="2.1.2.2"/>
    </reaction>
    <physiologicalReaction direction="left-to-right" evidence="13">
        <dbReference type="Rhea" id="RHEA:15054"/>
    </physiologicalReaction>
</comment>
<reference evidence="20" key="1">
    <citation type="submission" date="2025-08" db="UniProtKB">
        <authorList>
            <consortium name="Ensembl"/>
        </authorList>
    </citation>
    <scope>IDENTIFICATION</scope>
</reference>
<evidence type="ECO:0000256" key="9">
    <source>
        <dbReference type="ARBA" id="ARBA00022840"/>
    </source>
</evidence>
<dbReference type="SUPFAM" id="SSF56042">
    <property type="entry name" value="PurM C-terminal domain-like"/>
    <property type="match status" value="1"/>
</dbReference>
<dbReference type="FunFam" id="3.30.1490.20:FF:000006">
    <property type="entry name" value="phosphoribosylamine--glycine ligase, chloroplastic-like"/>
    <property type="match status" value="1"/>
</dbReference>
<dbReference type="Pfam" id="PF02769">
    <property type="entry name" value="AIRS_C"/>
    <property type="match status" value="1"/>
</dbReference>
<comment type="catalytic activity">
    <reaction evidence="14">
        <text>5-phospho-beta-D-ribosylamine + glycine + ATP = N(1)-(5-phospho-beta-D-ribosyl)glycinamide + ADP + phosphate + H(+)</text>
        <dbReference type="Rhea" id="RHEA:17453"/>
        <dbReference type="ChEBI" id="CHEBI:15378"/>
        <dbReference type="ChEBI" id="CHEBI:30616"/>
        <dbReference type="ChEBI" id="CHEBI:43474"/>
        <dbReference type="ChEBI" id="CHEBI:57305"/>
        <dbReference type="ChEBI" id="CHEBI:58681"/>
        <dbReference type="ChEBI" id="CHEBI:143788"/>
        <dbReference type="ChEBI" id="CHEBI:456216"/>
        <dbReference type="EC" id="6.3.4.13"/>
    </reaction>
    <physiologicalReaction direction="left-to-right" evidence="14">
        <dbReference type="Rhea" id="RHEA:17454"/>
    </physiologicalReaction>
</comment>
<sequence length="784" mass="81787">MAEKVLVILVCISQHVSLLAEVSVSNHTILAQFCKDHHVGLVVVGPEVPLAAGIVDDLTAAGVTCFGPSAKAAQLEASKSFSKAFMERHGIPTARYGSFSDPEEACSYIRTADFPALVVKASGLAAGKGVIVAGDQDEACRAVMDIMKDRAFGVAGETVVVEELLEGEEVSCLCFSDGLSVAPMPPAQDHKRLQDGDLGPNTGGMGAYCPTPQVSRELLQQITEMVLQKTVDGMKAEGTPYVGVLYAGLMLTRQGPKVLEFNCRFGDPECQVLLPLLKSDLYEVILNTLNGKLASSAPMWHQDSSAVTVVMASAGYPGSYKKGVDIKGLSQVQDMGLQVFHAGTTLKDGGGVVSSGGRVLTVTAVRPSLEAALQAANRGVAAVGFPGSVYRRDIGHRAIGHLQHRGLTYKDSGVDIAAGNKLVEMIKPLAKATSRTGCNAELGGFAGLFDLKAAGFVDPILVSGTDGVGTKLKIAQACGQHGGLGQDLVAMCVNDVLAQGAEPLFFLDYFSCGTLDVDVAASVVSGIAKACEMAGCALLGGETAEMPGVYGPGEYDLAGFCVGAVERGALLPRLGDIVEGDLLIGVASSGVHSNGFSLVRKVLERADLSYSSPAPFGQSGQTIGEVLLTPTKIYSRLLLPLLRSGAIKAYAHITGGGLLENIPRVLPPELAVDLGEGKVEGCEEEMGRTFNCGLGAVLVVSPEDAQKVLCQLQAHEEAWIVGSLIHKQPGAEHVVVCNLKHSLLNAGPASSREVVIKQNGNTPQKRTRVGVLISGTGFSFTVIT</sequence>
<dbReference type="InterPro" id="IPR011054">
    <property type="entry name" value="Rudment_hybrid_motif"/>
</dbReference>
<keyword evidence="7 17" id="KW-0547">Nucleotide-binding</keyword>
<dbReference type="PROSITE" id="PS50975">
    <property type="entry name" value="ATP_GRASP"/>
    <property type="match status" value="1"/>
</dbReference>
<dbReference type="SMART" id="SM01209">
    <property type="entry name" value="GARS_A"/>
    <property type="match status" value="1"/>
</dbReference>
<dbReference type="SMART" id="SM01210">
    <property type="entry name" value="GARS_C"/>
    <property type="match status" value="1"/>
</dbReference>
<evidence type="ECO:0000256" key="7">
    <source>
        <dbReference type="ARBA" id="ARBA00022741"/>
    </source>
</evidence>
<dbReference type="GO" id="GO:0004641">
    <property type="term" value="F:phosphoribosylformylglycinamidine cyclo-ligase activity"/>
    <property type="evidence" value="ECO:0007669"/>
    <property type="project" value="UniProtKB-EC"/>
</dbReference>
<dbReference type="Pfam" id="PF02844">
    <property type="entry name" value="GARS_N"/>
    <property type="match status" value="1"/>
</dbReference>
<accession>A0A3Q3WVM4</accession>
<dbReference type="InterPro" id="IPR020562">
    <property type="entry name" value="PRibGlycinamide_synth_N"/>
</dbReference>
<evidence type="ECO:0000256" key="18">
    <source>
        <dbReference type="SAM" id="SignalP"/>
    </source>
</evidence>
<evidence type="ECO:0000256" key="17">
    <source>
        <dbReference type="PROSITE-ProRule" id="PRU00409"/>
    </source>
</evidence>
<dbReference type="InterPro" id="IPR011761">
    <property type="entry name" value="ATP-grasp"/>
</dbReference>
<dbReference type="InterPro" id="IPR004733">
    <property type="entry name" value="PurM_cligase"/>
</dbReference>
<dbReference type="Gene3D" id="3.40.50.20">
    <property type="match status" value="1"/>
</dbReference>
<evidence type="ECO:0000256" key="1">
    <source>
        <dbReference type="ARBA" id="ARBA00001946"/>
    </source>
</evidence>
<dbReference type="FunFam" id="3.90.600.10:FF:000001">
    <property type="entry name" value="Trifunctional purine biosynthetic protein adenosine-3"/>
    <property type="match status" value="1"/>
</dbReference>
<comment type="pathway">
    <text evidence="2">Purine metabolism; IMP biosynthesis via de novo pathway; 5-amino-1-(5-phospho-D-ribosyl)imidazole from N(2)-formyl-N(1)-(5-phospho-D-ribosyl)glycinamide: step 2/2.</text>
</comment>
<dbReference type="GO" id="GO:0005829">
    <property type="term" value="C:cytosol"/>
    <property type="evidence" value="ECO:0007669"/>
    <property type="project" value="TreeGrafter"/>
</dbReference>
<dbReference type="GO" id="GO:0006189">
    <property type="term" value="P:'de novo' IMP biosynthetic process"/>
    <property type="evidence" value="ECO:0007669"/>
    <property type="project" value="UniProtKB-UniPathway"/>
</dbReference>
<dbReference type="NCBIfam" id="TIGR00877">
    <property type="entry name" value="purD"/>
    <property type="match status" value="1"/>
</dbReference>
<dbReference type="Pfam" id="PF01071">
    <property type="entry name" value="GARS_A"/>
    <property type="match status" value="1"/>
</dbReference>
<evidence type="ECO:0000256" key="10">
    <source>
        <dbReference type="ARBA" id="ARBA00022842"/>
    </source>
</evidence>
<feature type="chain" id="PRO_5018633695" description="ATP-grasp domain-containing protein" evidence="18">
    <location>
        <begin position="19"/>
        <end position="784"/>
    </location>
</feature>
<dbReference type="SUPFAM" id="SSF56059">
    <property type="entry name" value="Glutathione synthetase ATP-binding domain-like"/>
    <property type="match status" value="1"/>
</dbReference>
<dbReference type="AlphaFoldDB" id="A0A3Q3WVM4"/>
<dbReference type="InterPro" id="IPR016185">
    <property type="entry name" value="PreATP-grasp_dom_sf"/>
</dbReference>
<evidence type="ECO:0000256" key="6">
    <source>
        <dbReference type="ARBA" id="ARBA00022723"/>
    </source>
</evidence>
<comment type="cofactor">
    <cofactor evidence="1">
        <name>Mg(2+)</name>
        <dbReference type="ChEBI" id="CHEBI:18420"/>
    </cofactor>
</comment>
<dbReference type="HAMAP" id="MF_00741">
    <property type="entry name" value="AIRS"/>
    <property type="match status" value="1"/>
</dbReference>
<feature type="signal peptide" evidence="18">
    <location>
        <begin position="1"/>
        <end position="18"/>
    </location>
</feature>
<dbReference type="InterPro" id="IPR020561">
    <property type="entry name" value="PRibGlycinamid_synth_ATP-grasp"/>
</dbReference>
<keyword evidence="11" id="KW-0464">Manganese</keyword>
<dbReference type="Gene3D" id="3.30.1490.20">
    <property type="entry name" value="ATP-grasp fold, A domain"/>
    <property type="match status" value="1"/>
</dbReference>
<reference evidence="20" key="2">
    <citation type="submission" date="2025-09" db="UniProtKB">
        <authorList>
            <consortium name="Ensembl"/>
        </authorList>
    </citation>
    <scope>IDENTIFICATION</scope>
</reference>
<dbReference type="FunFam" id="3.30.1330.10:FF:000001">
    <property type="entry name" value="Phosphoribosylformylglycinamidine cyclo-ligase"/>
    <property type="match status" value="1"/>
</dbReference>
<dbReference type="NCBIfam" id="TIGR00878">
    <property type="entry name" value="purM"/>
    <property type="match status" value="1"/>
</dbReference>
<keyword evidence="10" id="KW-0460">Magnesium</keyword>
<dbReference type="OMA" id="HVKAFAF"/>
<keyword evidence="12" id="KW-0511">Multifunctional enzyme</keyword>
<dbReference type="Pfam" id="PF00586">
    <property type="entry name" value="AIRS"/>
    <property type="match status" value="1"/>
</dbReference>
<evidence type="ECO:0000256" key="14">
    <source>
        <dbReference type="ARBA" id="ARBA00051653"/>
    </source>
</evidence>
<dbReference type="GO" id="GO:0004644">
    <property type="term" value="F:phosphoribosylglycinamide formyltransferase activity"/>
    <property type="evidence" value="ECO:0007669"/>
    <property type="project" value="UniProtKB-EC"/>
</dbReference>
<evidence type="ECO:0000256" key="2">
    <source>
        <dbReference type="ARBA" id="ARBA00004686"/>
    </source>
</evidence>
<dbReference type="Gene3D" id="3.90.650.10">
    <property type="entry name" value="PurM-like C-terminal domain"/>
    <property type="match status" value="1"/>
</dbReference>
<dbReference type="FunFam" id="3.90.650.10:FF:000007">
    <property type="entry name" value="Trifunctional purine biosynthetic protein adenosine-3"/>
    <property type="match status" value="1"/>
</dbReference>
<evidence type="ECO:0000313" key="20">
    <source>
        <dbReference type="Ensembl" id="ENSMMOP00000013394.1"/>
    </source>
</evidence>
<dbReference type="GO" id="GO:0005524">
    <property type="term" value="F:ATP binding"/>
    <property type="evidence" value="ECO:0007669"/>
    <property type="project" value="UniProtKB-UniRule"/>
</dbReference>
<dbReference type="GO" id="GO:0046084">
    <property type="term" value="P:adenine biosynthetic process"/>
    <property type="evidence" value="ECO:0007669"/>
    <property type="project" value="TreeGrafter"/>
</dbReference>